<proteinExistence type="predicted"/>
<dbReference type="Proteomes" id="UP000004105">
    <property type="component" value="Unassembled WGS sequence"/>
</dbReference>
<evidence type="ECO:0000313" key="1">
    <source>
        <dbReference type="EMBL" id="EGF09012.1"/>
    </source>
</evidence>
<organism evidence="1 2">
    <name type="scientific">Neisseria bacilliformis ATCC BAA-1200</name>
    <dbReference type="NCBI Taxonomy" id="888742"/>
    <lineage>
        <taxon>Bacteria</taxon>
        <taxon>Pseudomonadati</taxon>
        <taxon>Pseudomonadota</taxon>
        <taxon>Betaproteobacteria</taxon>
        <taxon>Neisseriales</taxon>
        <taxon>Neisseriaceae</taxon>
        <taxon>Neisseria</taxon>
    </lineage>
</organism>
<name>F2BFE0_9NEIS</name>
<sequence>MSPRGDARVFCRLTAGRLNNVFQTASFNYVRLPQCVRSCATHPTRTATGRLKMCFQTASSFVLVL</sequence>
<dbReference type="AlphaFoldDB" id="F2BFE0"/>
<comment type="caution">
    <text evidence="1">The sequence shown here is derived from an EMBL/GenBank/DDBJ whole genome shotgun (WGS) entry which is preliminary data.</text>
</comment>
<keyword evidence="2" id="KW-1185">Reference proteome</keyword>
<reference evidence="1 2" key="1">
    <citation type="submission" date="2011-02" db="EMBL/GenBank/DDBJ databases">
        <authorList>
            <person name="Muzny D."/>
            <person name="Qin X."/>
            <person name="Deng J."/>
            <person name="Jiang H."/>
            <person name="Liu Y."/>
            <person name="Qu J."/>
            <person name="Song X.-Z."/>
            <person name="Zhang L."/>
            <person name="Thornton R."/>
            <person name="Coyle M."/>
            <person name="Francisco L."/>
            <person name="Jackson L."/>
            <person name="Javaid M."/>
            <person name="Korchina V."/>
            <person name="Kovar C."/>
            <person name="Mata R."/>
            <person name="Mathew T."/>
            <person name="Ngo R."/>
            <person name="Nguyen L."/>
            <person name="Nguyen N."/>
            <person name="Okwuonu G."/>
            <person name="Ongeri F."/>
            <person name="Pham C."/>
            <person name="Simmons D."/>
            <person name="Wilczek-Boney K."/>
            <person name="Hale W."/>
            <person name="Jakkamsetti A."/>
            <person name="Pham P."/>
            <person name="Ruth R."/>
            <person name="San Lucas F."/>
            <person name="Warren J."/>
            <person name="Zhang J."/>
            <person name="Zhao Z."/>
            <person name="Zhou C."/>
            <person name="Zhu D."/>
            <person name="Lee S."/>
            <person name="Bess C."/>
            <person name="Blankenburg K."/>
            <person name="Forbes L."/>
            <person name="Fu Q."/>
            <person name="Gubbala S."/>
            <person name="Hirani K."/>
            <person name="Jayaseelan J.C."/>
            <person name="Lara F."/>
            <person name="Munidasa M."/>
            <person name="Palculict T."/>
            <person name="Patil S."/>
            <person name="Pu L.-L."/>
            <person name="Saada N."/>
            <person name="Tang L."/>
            <person name="Weissenberger G."/>
            <person name="Zhu Y."/>
            <person name="Hemphill L."/>
            <person name="Shang Y."/>
            <person name="Youmans B."/>
            <person name="Ayvaz T."/>
            <person name="Ross M."/>
            <person name="Santibanez J."/>
            <person name="Aqrawi P."/>
            <person name="Gross S."/>
            <person name="Joshi V."/>
            <person name="Fowler G."/>
            <person name="Nazareth L."/>
            <person name="Reid J."/>
            <person name="Worley K."/>
            <person name="Petrosino J."/>
            <person name="Highlander S."/>
            <person name="Gibbs R."/>
        </authorList>
    </citation>
    <scope>NUCLEOTIDE SEQUENCE [LARGE SCALE GENOMIC DNA]</scope>
    <source>
        <strain evidence="1 2">ATCC BAA-1200</strain>
    </source>
</reference>
<gene>
    <name evidence="1" type="ORF">HMPREF9123_2447</name>
</gene>
<evidence type="ECO:0000313" key="2">
    <source>
        <dbReference type="Proteomes" id="UP000004105"/>
    </source>
</evidence>
<dbReference type="HOGENOM" id="CLU_2845252_0_0_4"/>
<accession>F2BFE0</accession>
<protein>
    <submittedName>
        <fullName evidence="1">Uncharacterized protein</fullName>
    </submittedName>
</protein>
<dbReference type="EMBL" id="AFAY01000048">
    <property type="protein sequence ID" value="EGF09012.1"/>
    <property type="molecule type" value="Genomic_DNA"/>
</dbReference>